<dbReference type="Proteomes" id="UP001595904">
    <property type="component" value="Unassembled WGS sequence"/>
</dbReference>
<comment type="caution">
    <text evidence="3">The sequence shown here is derived from an EMBL/GenBank/DDBJ whole genome shotgun (WGS) entry which is preliminary data.</text>
</comment>
<name>A0ABV8T2I3_9GAMM</name>
<dbReference type="EMBL" id="JBHSDU010000015">
    <property type="protein sequence ID" value="MFC4313931.1"/>
    <property type="molecule type" value="Genomic_DNA"/>
</dbReference>
<dbReference type="RefSeq" id="WP_380604695.1">
    <property type="nucleotide sequence ID" value="NZ_JBHSDU010000015.1"/>
</dbReference>
<keyword evidence="4" id="KW-1185">Reference proteome</keyword>
<evidence type="ECO:0000313" key="4">
    <source>
        <dbReference type="Proteomes" id="UP001595904"/>
    </source>
</evidence>
<evidence type="ECO:0000259" key="2">
    <source>
        <dbReference type="Pfam" id="PF20349"/>
    </source>
</evidence>
<keyword evidence="1" id="KW-0812">Transmembrane</keyword>
<reference evidence="4" key="1">
    <citation type="journal article" date="2019" name="Int. J. Syst. Evol. Microbiol.">
        <title>The Global Catalogue of Microorganisms (GCM) 10K type strain sequencing project: providing services to taxonomists for standard genome sequencing and annotation.</title>
        <authorList>
            <consortium name="The Broad Institute Genomics Platform"/>
            <consortium name="The Broad Institute Genome Sequencing Center for Infectious Disease"/>
            <person name="Wu L."/>
            <person name="Ma J."/>
        </authorList>
    </citation>
    <scope>NUCLEOTIDE SEQUENCE [LARGE SCALE GENOMIC DNA]</scope>
    <source>
        <strain evidence="4">CGMCC 1.10759</strain>
    </source>
</reference>
<accession>A0ABV8T2I3</accession>
<gene>
    <name evidence="3" type="ORF">ACFPN2_32960</name>
</gene>
<sequence length="159" mass="16698">MFLYDFFVWLGETAIGSYLNQSTAAFAATESLHIIALSMVGGAVLITHLSALGLTLRSLPPATVVRNLQPVAYLGLALVTVSGLLLVAAGPFKYYTNPLFPVKLGLLAAALASHTWLTRRLASGLAHASAATIVTRALALASLLLWTGVVIAGRWLGLI</sequence>
<feature type="transmembrane region" description="Helical" evidence="1">
    <location>
        <begin position="98"/>
        <end position="117"/>
    </location>
</feature>
<feature type="transmembrane region" description="Helical" evidence="1">
    <location>
        <begin position="71"/>
        <end position="92"/>
    </location>
</feature>
<feature type="transmembrane region" description="Helical" evidence="1">
    <location>
        <begin position="34"/>
        <end position="59"/>
    </location>
</feature>
<protein>
    <submittedName>
        <fullName evidence="3">DUF6644 family protein</fullName>
    </submittedName>
</protein>
<keyword evidence="1" id="KW-0472">Membrane</keyword>
<proteinExistence type="predicted"/>
<organism evidence="3 4">
    <name type="scientific">Steroidobacter flavus</name>
    <dbReference type="NCBI Taxonomy" id="1842136"/>
    <lineage>
        <taxon>Bacteria</taxon>
        <taxon>Pseudomonadati</taxon>
        <taxon>Pseudomonadota</taxon>
        <taxon>Gammaproteobacteria</taxon>
        <taxon>Steroidobacterales</taxon>
        <taxon>Steroidobacteraceae</taxon>
        <taxon>Steroidobacter</taxon>
    </lineage>
</organism>
<evidence type="ECO:0000313" key="3">
    <source>
        <dbReference type="EMBL" id="MFC4313931.1"/>
    </source>
</evidence>
<keyword evidence="1" id="KW-1133">Transmembrane helix</keyword>
<dbReference type="Pfam" id="PF20349">
    <property type="entry name" value="DUF6644"/>
    <property type="match status" value="1"/>
</dbReference>
<feature type="transmembrane region" description="Helical" evidence="1">
    <location>
        <begin position="137"/>
        <end position="156"/>
    </location>
</feature>
<dbReference type="InterPro" id="IPR046586">
    <property type="entry name" value="DUF6644"/>
</dbReference>
<feature type="domain" description="DUF6644" evidence="2">
    <location>
        <begin position="6"/>
        <end position="158"/>
    </location>
</feature>
<evidence type="ECO:0000256" key="1">
    <source>
        <dbReference type="SAM" id="Phobius"/>
    </source>
</evidence>